<keyword evidence="2" id="KW-0808">Transferase</keyword>
<dbReference type="PANTHER" id="PTHR44086:SF10">
    <property type="entry name" value="THIOSULFATE SULFURTRANSFERASE_RHODANESE-LIKE DOMAIN-CONTAINING PROTEIN 3"/>
    <property type="match status" value="1"/>
</dbReference>
<dbReference type="GeneID" id="38775063"/>
<dbReference type="GO" id="GO:0005739">
    <property type="term" value="C:mitochondrion"/>
    <property type="evidence" value="ECO:0007669"/>
    <property type="project" value="TreeGrafter"/>
</dbReference>
<dbReference type="InterPro" id="IPR001763">
    <property type="entry name" value="Rhodanese-like_dom"/>
</dbReference>
<dbReference type="GO" id="GO:0004792">
    <property type="term" value="F:thiosulfate-cyanide sulfurtransferase activity"/>
    <property type="evidence" value="ECO:0007669"/>
    <property type="project" value="TreeGrafter"/>
</dbReference>
<organism evidence="2 3">
    <name type="scientific">Sparassis crispa</name>
    <dbReference type="NCBI Taxonomy" id="139825"/>
    <lineage>
        <taxon>Eukaryota</taxon>
        <taxon>Fungi</taxon>
        <taxon>Dikarya</taxon>
        <taxon>Basidiomycota</taxon>
        <taxon>Agaricomycotina</taxon>
        <taxon>Agaricomycetes</taxon>
        <taxon>Polyporales</taxon>
        <taxon>Sparassidaceae</taxon>
        <taxon>Sparassis</taxon>
    </lineage>
</organism>
<keyword evidence="3" id="KW-1185">Reference proteome</keyword>
<protein>
    <submittedName>
        <fullName evidence="2">Thiosulfate sulfurtransferase</fullName>
    </submittedName>
</protein>
<proteinExistence type="predicted"/>
<dbReference type="Gene3D" id="3.40.250.10">
    <property type="entry name" value="Rhodanese-like domain"/>
    <property type="match status" value="1"/>
</dbReference>
<name>A0A401G7K1_9APHY</name>
<dbReference type="Pfam" id="PF00581">
    <property type="entry name" value="Rhodanese"/>
    <property type="match status" value="1"/>
</dbReference>
<dbReference type="RefSeq" id="XP_027609059.1">
    <property type="nucleotide sequence ID" value="XM_027753258.1"/>
</dbReference>
<accession>A0A401G7K1</accession>
<dbReference type="SUPFAM" id="SSF52821">
    <property type="entry name" value="Rhodanese/Cell cycle control phosphatase"/>
    <property type="match status" value="1"/>
</dbReference>
<sequence>MFSRISISRCAVLAHAATRSRPLARPMLAAQQIVRFESQKAADDEEKKKFLETLNDVLRDWDAKILGYNDVKPKSLEPSSDFYIIDVREPDEVRLGSIPSSVNLPLSVLAGALHLNPAAFKALYGFDKPKQDQEIIFYCRSGKRSGSACDIAKRNGFKNLANYKGSWLDWVKKEGITPPS</sequence>
<dbReference type="PROSITE" id="PS50206">
    <property type="entry name" value="RHODANESE_3"/>
    <property type="match status" value="1"/>
</dbReference>
<dbReference type="STRING" id="139825.A0A401G7K1"/>
<feature type="domain" description="Rhodanese" evidence="1">
    <location>
        <begin position="78"/>
        <end position="175"/>
    </location>
</feature>
<dbReference type="InterPro" id="IPR036873">
    <property type="entry name" value="Rhodanese-like_dom_sf"/>
</dbReference>
<evidence type="ECO:0000313" key="3">
    <source>
        <dbReference type="Proteomes" id="UP000287166"/>
    </source>
</evidence>
<dbReference type="AlphaFoldDB" id="A0A401G7K1"/>
<dbReference type="OrthoDB" id="566238at2759"/>
<reference evidence="2 3" key="1">
    <citation type="journal article" date="2018" name="Sci. Rep.">
        <title>Genome sequence of the cauliflower mushroom Sparassis crispa (Hanabiratake) and its association with beneficial usage.</title>
        <authorList>
            <person name="Kiyama R."/>
            <person name="Furutani Y."/>
            <person name="Kawaguchi K."/>
            <person name="Nakanishi T."/>
        </authorList>
    </citation>
    <scope>NUCLEOTIDE SEQUENCE [LARGE SCALE GENOMIC DNA]</scope>
</reference>
<dbReference type="EMBL" id="BFAD01000001">
    <property type="protein sequence ID" value="GBE78146.1"/>
    <property type="molecule type" value="Genomic_DNA"/>
</dbReference>
<dbReference type="InParanoid" id="A0A401G7K1"/>
<dbReference type="CDD" id="cd01519">
    <property type="entry name" value="RHOD_HSP67B2"/>
    <property type="match status" value="1"/>
</dbReference>
<gene>
    <name evidence="2" type="ORF">SCP_0110290</name>
</gene>
<dbReference type="FunCoup" id="A0A401G7K1">
    <property type="interactions" value="357"/>
</dbReference>
<dbReference type="PANTHER" id="PTHR44086">
    <property type="entry name" value="THIOSULFATE SULFURTRANSFERASE RDL2, MITOCHONDRIAL-RELATED"/>
    <property type="match status" value="1"/>
</dbReference>
<evidence type="ECO:0000313" key="2">
    <source>
        <dbReference type="EMBL" id="GBE78146.1"/>
    </source>
</evidence>
<evidence type="ECO:0000259" key="1">
    <source>
        <dbReference type="PROSITE" id="PS50206"/>
    </source>
</evidence>
<dbReference type="SMART" id="SM00450">
    <property type="entry name" value="RHOD"/>
    <property type="match status" value="1"/>
</dbReference>
<dbReference type="Proteomes" id="UP000287166">
    <property type="component" value="Unassembled WGS sequence"/>
</dbReference>
<comment type="caution">
    <text evidence="2">The sequence shown here is derived from an EMBL/GenBank/DDBJ whole genome shotgun (WGS) entry which is preliminary data.</text>
</comment>